<dbReference type="CDD" id="cd01834">
    <property type="entry name" value="SGNH_hydrolase_like_2"/>
    <property type="match status" value="1"/>
</dbReference>
<feature type="domain" description="SGNH hydrolase-type esterase" evidence="1">
    <location>
        <begin position="11"/>
        <end position="189"/>
    </location>
</feature>
<dbReference type="STRING" id="217031.ABB05_10610"/>
<sequence length="205" mass="23796">MGMDKQFRIVLIGDSITDSGRREDPEKLGFGYVRLIHDELLVMNPDKKIEILNKGIGGDRITDLQARWEEDVINEQPDYVSISIGINDVWRQLDQPQMEQVYPEQYEKIYRELCEKTKAQLILMEPTIIEEDIESEGNQKLVDYVEIVRRLAKHYNAILVPTHQDFQNYLLAGNRHKLTTDGVHMNSAGDMLMAKSWLKACEDLF</sequence>
<dbReference type="InterPro" id="IPR051532">
    <property type="entry name" value="Ester_Hydrolysis_Enzymes"/>
</dbReference>
<dbReference type="PANTHER" id="PTHR30383:SF5">
    <property type="entry name" value="SGNH HYDROLASE-TYPE ESTERASE DOMAIN-CONTAINING PROTEIN"/>
    <property type="match status" value="1"/>
</dbReference>
<protein>
    <submittedName>
        <fullName evidence="2">Hydrolase</fullName>
    </submittedName>
</protein>
<proteinExistence type="predicted"/>
<dbReference type="GO" id="GO:0004622">
    <property type="term" value="F:phosphatidylcholine lysophospholipase activity"/>
    <property type="evidence" value="ECO:0007669"/>
    <property type="project" value="TreeGrafter"/>
</dbReference>
<dbReference type="InterPro" id="IPR013830">
    <property type="entry name" value="SGNH_hydro"/>
</dbReference>
<dbReference type="InterPro" id="IPR036514">
    <property type="entry name" value="SGNH_hydro_sf"/>
</dbReference>
<accession>A0A177ZUA5</accession>
<comment type="caution">
    <text evidence="2">The sequence shown here is derived from an EMBL/GenBank/DDBJ whole genome shotgun (WGS) entry which is preliminary data.</text>
</comment>
<dbReference type="OrthoDB" id="9794725at2"/>
<keyword evidence="3" id="KW-1185">Reference proteome</keyword>
<dbReference type="PANTHER" id="PTHR30383">
    <property type="entry name" value="THIOESTERASE 1/PROTEASE 1/LYSOPHOSPHOLIPASE L1"/>
    <property type="match status" value="1"/>
</dbReference>
<evidence type="ECO:0000259" key="1">
    <source>
        <dbReference type="Pfam" id="PF13472"/>
    </source>
</evidence>
<evidence type="ECO:0000313" key="3">
    <source>
        <dbReference type="Proteomes" id="UP000077881"/>
    </source>
</evidence>
<reference evidence="2 3" key="1">
    <citation type="submission" date="2015-05" db="EMBL/GenBank/DDBJ databases">
        <title>Comparison of genome.</title>
        <authorList>
            <person name="Zheng Z."/>
            <person name="Sun M."/>
        </authorList>
    </citation>
    <scope>NUCLEOTIDE SEQUENCE [LARGE SCALE GENOMIC DNA]</scope>
    <source>
        <strain evidence="2 3">G25-74</strain>
    </source>
</reference>
<dbReference type="Pfam" id="PF13472">
    <property type="entry name" value="Lipase_GDSL_2"/>
    <property type="match status" value="1"/>
</dbReference>
<keyword evidence="2" id="KW-0378">Hydrolase</keyword>
<dbReference type="RefSeq" id="WP_057983781.1">
    <property type="nucleotide sequence ID" value="NZ_JAGGKH010000001.1"/>
</dbReference>
<name>A0A177ZUA5_9BACI</name>
<dbReference type="PATRIC" id="fig|217031.6.peg.2258"/>
<dbReference type="Gene3D" id="3.40.50.1110">
    <property type="entry name" value="SGNH hydrolase"/>
    <property type="match status" value="1"/>
</dbReference>
<dbReference type="SUPFAM" id="SSF52266">
    <property type="entry name" value="SGNH hydrolase"/>
    <property type="match status" value="1"/>
</dbReference>
<dbReference type="EMBL" id="LDJR01000045">
    <property type="protein sequence ID" value="OAK71414.1"/>
    <property type="molecule type" value="Genomic_DNA"/>
</dbReference>
<dbReference type="AlphaFoldDB" id="A0A177ZUA5"/>
<gene>
    <name evidence="2" type="ORF">ABB05_10610</name>
</gene>
<organism evidence="2 3">
    <name type="scientific">Lederbergia galactosidilytica</name>
    <dbReference type="NCBI Taxonomy" id="217031"/>
    <lineage>
        <taxon>Bacteria</taxon>
        <taxon>Bacillati</taxon>
        <taxon>Bacillota</taxon>
        <taxon>Bacilli</taxon>
        <taxon>Bacillales</taxon>
        <taxon>Bacillaceae</taxon>
        <taxon>Lederbergia</taxon>
    </lineage>
</organism>
<dbReference type="Proteomes" id="UP000077881">
    <property type="component" value="Unassembled WGS sequence"/>
</dbReference>
<evidence type="ECO:0000313" key="2">
    <source>
        <dbReference type="EMBL" id="OAK71414.1"/>
    </source>
</evidence>